<dbReference type="InterPro" id="IPR000184">
    <property type="entry name" value="Bac_surfAg_D15"/>
</dbReference>
<dbReference type="PATRIC" id="fig|882.5.peg.1914"/>
<dbReference type="Gene3D" id="2.40.160.50">
    <property type="entry name" value="membrane protein fhac: a member of the omp85/tpsb transporter family"/>
    <property type="match status" value="1"/>
</dbReference>
<evidence type="ECO:0000256" key="3">
    <source>
        <dbReference type="SAM" id="MobiDB-lite"/>
    </source>
</evidence>
<evidence type="ECO:0000313" key="7">
    <source>
        <dbReference type="Proteomes" id="UP000002194"/>
    </source>
</evidence>
<protein>
    <submittedName>
        <fullName evidence="6">Outer membrane protein, OMP85 family</fullName>
    </submittedName>
</protein>
<keyword evidence="4" id="KW-0732">Signal</keyword>
<feature type="chain" id="PRO_5004283893" evidence="4">
    <location>
        <begin position="24"/>
        <end position="776"/>
    </location>
</feature>
<feature type="signal peptide" evidence="4">
    <location>
        <begin position="1"/>
        <end position="23"/>
    </location>
</feature>
<dbReference type="PaxDb" id="882-DVU_2102"/>
<name>Q72A95_NITV2</name>
<feature type="region of interest" description="Disordered" evidence="3">
    <location>
        <begin position="27"/>
        <end position="79"/>
    </location>
</feature>
<evidence type="ECO:0000256" key="1">
    <source>
        <dbReference type="ARBA" id="ARBA00004370"/>
    </source>
</evidence>
<evidence type="ECO:0000259" key="5">
    <source>
        <dbReference type="Pfam" id="PF01103"/>
    </source>
</evidence>
<evidence type="ECO:0000256" key="4">
    <source>
        <dbReference type="SAM" id="SignalP"/>
    </source>
</evidence>
<dbReference type="Pfam" id="PF01103">
    <property type="entry name" value="Omp85"/>
    <property type="match status" value="1"/>
</dbReference>
<dbReference type="OrthoDB" id="9814535at2"/>
<sequence>MRTMQMRALLSCLVLVLVLSGCSGRTRPVSDGGGSDPFPTVVPPPQAGQGSAHDRGPGDAPDTNAAHHTDMQLPSASGNATSLTQHILPEGLTPPQVPADLCAGAPTAKQDTSHDARPVPYEVTFSIADDAGASSVSTEERSALLDAVRGVSLLERLADQAPDSVTGVERRLRSDEDEARNVLHSRGFYAGRVEGRLDAASSPLRVTLTLFPGPLYTVADSRVVYRAGAGHSEVADDKAGMTGVVGMVGPADAPDQTSASDQTSATGQAADSAGAGDDVPSPSFAHGTPEEGGMKGRPAGIAVPTADADSAPVPEGFPRALSDAGVAGGAPARADDILDAVARIPVFLHERGHPFAVVTGTRFEVDHAAHTLHATVTVDPGPYVLMGGLDVEGADDVSRDYVATYVGWRPGQPWDERLVERFRESLRGTGLFSGMEVVPADHDDATGCRPVMARLTYGPPRSFGGGLRYDSALGPGVLAFWEHRNLWGGGERLRLELPVWERRQEVVASFRKPFLLRPDQDFIADAWARNENSDAYDQRAGAVSASVERRISRHLWASAGGTTEGGSINDHQGPERSYSMWGVPLTIRYDGTDNLLDPHEGVRAALSTTPYTGVYHEWRSMVRSRLDASAYTALPGGRTVLALRAAAGALHGESPADIPASFRFYSGGGGSVRGYAYQSLGPRDGDVPLGGGSFGEVGLEARTRITETLGLVTFVDGGNVYEESMPRFGDGMRFGAGVGLRYYTAIGPLRFDVATPVNPREDDAPLQFYFSIGQSF</sequence>
<dbReference type="Proteomes" id="UP000002194">
    <property type="component" value="Chromosome"/>
</dbReference>
<dbReference type="eggNOG" id="COG0729">
    <property type="taxonomic scope" value="Bacteria"/>
</dbReference>
<proteinExistence type="predicted"/>
<dbReference type="PANTHER" id="PTHR12815:SF42">
    <property type="entry name" value="BACTERIAL SURFACE ANTIGEN (D15) DOMAIN-CONTAINING PROTEIN"/>
    <property type="match status" value="1"/>
</dbReference>
<dbReference type="SMR" id="Q72A95"/>
<dbReference type="EMBL" id="AE017285">
    <property type="protein sequence ID" value="AAS96575.1"/>
    <property type="molecule type" value="Genomic_DNA"/>
</dbReference>
<dbReference type="EnsemblBacteria" id="AAS96575">
    <property type="protein sequence ID" value="AAS96575"/>
    <property type="gene ID" value="DVU_2102"/>
</dbReference>
<dbReference type="KEGG" id="dvu:DVU_2102"/>
<dbReference type="InterPro" id="IPR039910">
    <property type="entry name" value="D15-like"/>
</dbReference>
<organism evidence="6 7">
    <name type="scientific">Nitratidesulfovibrio vulgaris (strain ATCC 29579 / DSM 644 / CCUG 34227 / NCIMB 8303 / VKM B-1760 / Hildenborough)</name>
    <name type="common">Desulfovibrio vulgaris</name>
    <dbReference type="NCBI Taxonomy" id="882"/>
    <lineage>
        <taxon>Bacteria</taxon>
        <taxon>Pseudomonadati</taxon>
        <taxon>Thermodesulfobacteriota</taxon>
        <taxon>Desulfovibrionia</taxon>
        <taxon>Desulfovibrionales</taxon>
        <taxon>Desulfovibrionaceae</taxon>
        <taxon>Nitratidesulfovibrio</taxon>
    </lineage>
</organism>
<feature type="domain" description="Bacterial surface antigen (D15)" evidence="5">
    <location>
        <begin position="485"/>
        <end position="776"/>
    </location>
</feature>
<reference evidence="6 7" key="1">
    <citation type="journal article" date="2004" name="Nat. Biotechnol.">
        <title>The genome sequence of the anaerobic, sulfate-reducing bacterium Desulfovibrio vulgaris Hildenborough.</title>
        <authorList>
            <person name="Heidelberg J.F."/>
            <person name="Seshadri R."/>
            <person name="Haveman S.A."/>
            <person name="Hemme C.L."/>
            <person name="Paulsen I.T."/>
            <person name="Kolonay J.F."/>
            <person name="Eisen J.A."/>
            <person name="Ward N."/>
            <person name="Methe B."/>
            <person name="Brinkac L.M."/>
            <person name="Daugherty S.C."/>
            <person name="Deboy R.T."/>
            <person name="Dodson R.J."/>
            <person name="Durkin A.S."/>
            <person name="Madupu R."/>
            <person name="Nelson W.C."/>
            <person name="Sullivan S.A."/>
            <person name="Fouts D."/>
            <person name="Haft D.H."/>
            <person name="Selengut J."/>
            <person name="Peterson J.D."/>
            <person name="Davidsen T.M."/>
            <person name="Zafar N."/>
            <person name="Zhou L."/>
            <person name="Radune D."/>
            <person name="Dimitrov G."/>
            <person name="Hance M."/>
            <person name="Tran K."/>
            <person name="Khouri H."/>
            <person name="Gill J."/>
            <person name="Utterback T.R."/>
            <person name="Feldblyum T.V."/>
            <person name="Wall J.D."/>
            <person name="Voordouw G."/>
            <person name="Fraser C.M."/>
        </authorList>
    </citation>
    <scope>NUCLEOTIDE SEQUENCE [LARGE SCALE GENOMIC DNA]</scope>
    <source>
        <strain evidence="7">ATCC 29579 / DSM 644 / NCIMB 8303 / VKM B-1760 / Hildenborough</strain>
    </source>
</reference>
<dbReference type="PROSITE" id="PS51257">
    <property type="entry name" value="PROKAR_LIPOPROTEIN"/>
    <property type="match status" value="1"/>
</dbReference>
<dbReference type="GO" id="GO:0019867">
    <property type="term" value="C:outer membrane"/>
    <property type="evidence" value="ECO:0007669"/>
    <property type="project" value="InterPro"/>
</dbReference>
<comment type="subcellular location">
    <subcellularLocation>
        <location evidence="1">Membrane</location>
    </subcellularLocation>
</comment>
<dbReference type="STRING" id="882.DVU_2102"/>
<dbReference type="Gene3D" id="3.10.20.310">
    <property type="entry name" value="membrane protein fhac"/>
    <property type="match status" value="1"/>
</dbReference>
<dbReference type="HOGENOM" id="CLU_018618_0_1_7"/>
<dbReference type="AlphaFoldDB" id="Q72A95"/>
<feature type="compositionally biased region" description="Low complexity" evidence="3">
    <location>
        <begin position="262"/>
        <end position="278"/>
    </location>
</feature>
<dbReference type="PhylomeDB" id="Q72A95"/>
<keyword evidence="2" id="KW-0472">Membrane</keyword>
<feature type="region of interest" description="Disordered" evidence="3">
    <location>
        <begin position="245"/>
        <end position="329"/>
    </location>
</feature>
<gene>
    <name evidence="6" type="ordered locus">DVU_2102</name>
</gene>
<evidence type="ECO:0000256" key="2">
    <source>
        <dbReference type="ARBA" id="ARBA00023136"/>
    </source>
</evidence>
<keyword evidence="7" id="KW-1185">Reference proteome</keyword>
<evidence type="ECO:0000313" key="6">
    <source>
        <dbReference type="EMBL" id="AAS96575.1"/>
    </source>
</evidence>
<accession>Q72A95</accession>
<dbReference type="PANTHER" id="PTHR12815">
    <property type="entry name" value="SORTING AND ASSEMBLY MACHINERY SAMM50 PROTEIN FAMILY MEMBER"/>
    <property type="match status" value="1"/>
</dbReference>